<evidence type="ECO:0000256" key="2">
    <source>
        <dbReference type="SAM" id="MobiDB-lite"/>
    </source>
</evidence>
<dbReference type="EMBL" id="CP044108">
    <property type="protein sequence ID" value="QEU10945.1"/>
    <property type="molecule type" value="Genomic_DNA"/>
</dbReference>
<feature type="region of interest" description="Disordered" evidence="2">
    <location>
        <begin position="119"/>
        <end position="139"/>
    </location>
</feature>
<feature type="region of interest" description="Disordered" evidence="2">
    <location>
        <begin position="648"/>
        <end position="674"/>
    </location>
</feature>
<keyword evidence="1" id="KW-0175">Coiled coil</keyword>
<keyword evidence="4" id="KW-1185">Reference proteome</keyword>
<sequence>MISVADLPDIDSPETVRQLGADIKWIGSRSADLMGSATEIWSGLRNTYSAPEASKLHAAMRQPDEIASELQKSTSEAQKNLDDYADKLHDFEKRKESLKGEILAALADLSYAQSLPETVTKTDADGETHEEPNAEREAKIAEAEQELDRLAREVERLRDDLKAADSDLASRFFSAAQGNLNFATVLLALASPEAREAFARGVVDWTKDLLGLIQIFNGPFSGLGLPGIALNVGLNAWKNQDQILDANRSLQDYLSASPEKQKYMREQQLRNAMAWGRSKYIDFLYDPGHSLGYLAPDVLLSAVTGGSSGAARAAGSGTAKNLAEAGARAGTRDAAEAASSAAARAAGKPAARSGAGASGRTALKDVDDLVPGTTPHPNGGSRGTNSTSTVSPAIDVEVQNAASTPAEPPVAGANGVHTGAETVTAYDPPTPKPGNNPTLTLREQMDQAWRETEKPTQRLMTDLEYTNTRRRADLAARYEALGDPSTAAAVRYLYDADTFRNLHLAVLEDPTVLERVKPGSDGLSLSVNNSIAPPPETHYSDVTQYLVTDGPIEPLHGPVPPPEWSTSVAADSDLIPGASVIDEIGTRTRHGYLQWNHTVDAHIQRSFHNEDGKVLGQLDANGRANHAYSSDDPIRKDGDAGRNYVEKNGQISHTEEEVEAYTKEHGTTPPHDEAGHALPANLFPNIGAHNFTAQNSNLNRGSFKQFEDIARDILNHPEDTHVDYRMRAQLDESGRPEVYTGEITGRHNASGQEILRIKQEFVNAKGRQFSRNPKVLNALDQPDVRKRAIDALIDAIVNDEKS</sequence>
<accession>A0ABX6A1D6</accession>
<evidence type="ECO:0000256" key="1">
    <source>
        <dbReference type="SAM" id="Coils"/>
    </source>
</evidence>
<proteinExistence type="predicted"/>
<dbReference type="Proteomes" id="UP000323865">
    <property type="component" value="Chromosome"/>
</dbReference>
<evidence type="ECO:0000313" key="4">
    <source>
        <dbReference type="Proteomes" id="UP000323865"/>
    </source>
</evidence>
<feature type="coiled-coil region" evidence="1">
    <location>
        <begin position="67"/>
        <end position="101"/>
    </location>
</feature>
<feature type="compositionally biased region" description="Basic and acidic residues" evidence="2">
    <location>
        <begin position="660"/>
        <end position="674"/>
    </location>
</feature>
<evidence type="ECO:0000313" key="3">
    <source>
        <dbReference type="EMBL" id="QEU10945.1"/>
    </source>
</evidence>
<name>A0ABX6A1D6_9MICO</name>
<feature type="compositionally biased region" description="Basic and acidic residues" evidence="2">
    <location>
        <begin position="120"/>
        <end position="139"/>
    </location>
</feature>
<dbReference type="RefSeq" id="WP_150332359.1">
    <property type="nucleotide sequence ID" value="NZ_CP044108.1"/>
</dbReference>
<feature type="region of interest" description="Disordered" evidence="2">
    <location>
        <begin position="623"/>
        <end position="642"/>
    </location>
</feature>
<organism evidence="3 4">
    <name type="scientific">Dermabacter vaginalis</name>
    <dbReference type="NCBI Taxonomy" id="1630135"/>
    <lineage>
        <taxon>Bacteria</taxon>
        <taxon>Bacillati</taxon>
        <taxon>Actinomycetota</taxon>
        <taxon>Actinomycetes</taxon>
        <taxon>Micrococcales</taxon>
        <taxon>Dermabacteraceae</taxon>
        <taxon>Dermabacter</taxon>
    </lineage>
</organism>
<feature type="region of interest" description="Disordered" evidence="2">
    <location>
        <begin position="344"/>
        <end position="389"/>
    </location>
</feature>
<reference evidence="3 4" key="1">
    <citation type="submission" date="2019-09" db="EMBL/GenBank/DDBJ databases">
        <title>FDA dAtabase for Regulatory Grade micrObial Sequences (FDA-ARGOS): Supporting development and validation of Infectious Disease Dx tests.</title>
        <authorList>
            <person name="Sciortino C."/>
            <person name="Tallon L."/>
            <person name="Sadzewicz L."/>
            <person name="Vavikolanu K."/>
            <person name="Mehta A."/>
            <person name="Aluvathingal J."/>
            <person name="Nadendla S."/>
            <person name="Nandy P."/>
            <person name="Geyer C."/>
            <person name="Yan Y."/>
            <person name="Sichtig H."/>
        </authorList>
    </citation>
    <scope>NUCLEOTIDE SEQUENCE [LARGE SCALE GENOMIC DNA]</scope>
    <source>
        <strain evidence="3 4">FDAARGOS_640</strain>
    </source>
</reference>
<protein>
    <submittedName>
        <fullName evidence="3">Uncharacterized protein</fullName>
    </submittedName>
</protein>
<gene>
    <name evidence="3" type="ORF">FOB48_00550</name>
</gene>
<feature type="compositionally biased region" description="Low complexity" evidence="2">
    <location>
        <begin position="344"/>
        <end position="361"/>
    </location>
</feature>